<proteinExistence type="inferred from homology"/>
<dbReference type="OrthoDB" id="1717827at2759"/>
<evidence type="ECO:0000256" key="3">
    <source>
        <dbReference type="ARBA" id="ARBA00022737"/>
    </source>
</evidence>
<dbReference type="GO" id="GO:0005739">
    <property type="term" value="C:mitochondrion"/>
    <property type="evidence" value="ECO:0000318"/>
    <property type="project" value="GO_Central"/>
</dbReference>
<feature type="repeat" description="PPR" evidence="6">
    <location>
        <begin position="152"/>
        <end position="186"/>
    </location>
</feature>
<accession>W1P4T7</accession>
<sequence length="483" mass="54860">MAAAHRSGETLLKSSAKLLYQRLLKQGSSERSVGKELNSWIKVPKKRTRKWDAALSVKELRKRKRYTQALRLSETMARKGMSPTSGDDAIRIDLISKTRGIASAEKYFMDRPVPAKSHLAYGALLNCYCKENLTEKAEALMMKMKELGFVYSPLSYNSLMTLYMNSGDPVKIPSIIQEMKANNITPDTFTYNIWMRSLAEVHDIDGVERVLSEMKRDGRVSEDWTTFSNLASIYAKVGLHEKAEAALKEVEKKNGFRDLVAFQFLITLYGQTGNLAEVYRIWRSLKLAFPKTANISYLNMTQVLVKLGDLPGAEKCFREWEASCSVYDIRVANAMIDANLKAGLLEKAKDVQIRAKRRGAKPNLKTHEIFIEYYLREGKIVLVLEHIEKAVLVAQRSRREWKPGHDVACEIMAYFEWQKDVDRAEGFCAILRKLGTVDARVCEALLRTYVGAGKKDAKMGLRLRAEGVEVNSEMEKLLQLVCM</sequence>
<dbReference type="OMA" id="MRHFEQE"/>
<gene>
    <name evidence="7" type="ORF">AMTR_s00085p00059480</name>
</gene>
<dbReference type="NCBIfam" id="TIGR00756">
    <property type="entry name" value="PPR"/>
    <property type="match status" value="3"/>
</dbReference>
<keyword evidence="5" id="KW-0496">Mitochondrion</keyword>
<dbReference type="InterPro" id="IPR002885">
    <property type="entry name" value="PPR_rpt"/>
</dbReference>
<evidence type="ECO:0000313" key="8">
    <source>
        <dbReference type="Proteomes" id="UP000017836"/>
    </source>
</evidence>
<dbReference type="AlphaFoldDB" id="W1P4T7"/>
<dbReference type="PROSITE" id="PS51375">
    <property type="entry name" value="PPR"/>
    <property type="match status" value="4"/>
</dbReference>
<evidence type="ECO:0000313" key="7">
    <source>
        <dbReference type="EMBL" id="ERN02654.1"/>
    </source>
</evidence>
<dbReference type="EMBL" id="KI394487">
    <property type="protein sequence ID" value="ERN02654.1"/>
    <property type="molecule type" value="Genomic_DNA"/>
</dbReference>
<name>W1P4T7_AMBTC</name>
<dbReference type="PANTHER" id="PTHR45717:SF14">
    <property type="entry name" value="LARGE RIBOSOMAL SUBUNIT PROTEIN ML101 (RPPR4)"/>
    <property type="match status" value="1"/>
</dbReference>
<dbReference type="GO" id="GO:0003729">
    <property type="term" value="F:mRNA binding"/>
    <property type="evidence" value="ECO:0007669"/>
    <property type="project" value="UniProtKB-ARBA"/>
</dbReference>
<keyword evidence="3" id="KW-0677">Repeat</keyword>
<comment type="similarity">
    <text evidence="2">Belongs to the PPR family. P subfamily.</text>
</comment>
<dbReference type="InterPro" id="IPR011990">
    <property type="entry name" value="TPR-like_helical_dom_sf"/>
</dbReference>
<feature type="repeat" description="PPR" evidence="6">
    <location>
        <begin position="117"/>
        <end position="151"/>
    </location>
</feature>
<evidence type="ECO:0000256" key="1">
    <source>
        <dbReference type="ARBA" id="ARBA00004173"/>
    </source>
</evidence>
<evidence type="ECO:0000256" key="2">
    <source>
        <dbReference type="ARBA" id="ARBA00007626"/>
    </source>
</evidence>
<dbReference type="STRING" id="13333.W1P4T7"/>
<dbReference type="FunFam" id="1.25.40.10:FF:000385">
    <property type="entry name" value="Pentatricopeptide repeat-containing protein mitochondrial"/>
    <property type="match status" value="1"/>
</dbReference>
<organism evidence="7 8">
    <name type="scientific">Amborella trichopoda</name>
    <dbReference type="NCBI Taxonomy" id="13333"/>
    <lineage>
        <taxon>Eukaryota</taxon>
        <taxon>Viridiplantae</taxon>
        <taxon>Streptophyta</taxon>
        <taxon>Embryophyta</taxon>
        <taxon>Tracheophyta</taxon>
        <taxon>Spermatophyta</taxon>
        <taxon>Magnoliopsida</taxon>
        <taxon>Amborellales</taxon>
        <taxon>Amborellaceae</taxon>
        <taxon>Amborella</taxon>
    </lineage>
</organism>
<evidence type="ECO:0008006" key="9">
    <source>
        <dbReference type="Google" id="ProtNLM"/>
    </source>
</evidence>
<dbReference type="Pfam" id="PF01535">
    <property type="entry name" value="PPR"/>
    <property type="match status" value="3"/>
</dbReference>
<dbReference type="KEGG" id="atr:18430774"/>
<protein>
    <recommendedName>
        <fullName evidence="9">Pentacotripeptide-repeat region of PRORP domain-containing protein</fullName>
    </recommendedName>
</protein>
<feature type="repeat" description="PPR" evidence="6">
    <location>
        <begin position="187"/>
        <end position="221"/>
    </location>
</feature>
<dbReference type="PANTHER" id="PTHR45717">
    <property type="entry name" value="OS12G0527900 PROTEIN"/>
    <property type="match status" value="1"/>
</dbReference>
<reference evidence="8" key="1">
    <citation type="journal article" date="2013" name="Science">
        <title>The Amborella genome and the evolution of flowering plants.</title>
        <authorList>
            <consortium name="Amborella Genome Project"/>
        </authorList>
    </citation>
    <scope>NUCLEOTIDE SEQUENCE [LARGE SCALE GENOMIC DNA]</scope>
</reference>
<dbReference type="Gene3D" id="1.25.40.10">
    <property type="entry name" value="Tetratricopeptide repeat domain"/>
    <property type="match status" value="3"/>
</dbReference>
<evidence type="ECO:0000256" key="5">
    <source>
        <dbReference type="ARBA" id="ARBA00023128"/>
    </source>
</evidence>
<feature type="repeat" description="PPR" evidence="6">
    <location>
        <begin position="328"/>
        <end position="362"/>
    </location>
</feature>
<dbReference type="Pfam" id="PF13041">
    <property type="entry name" value="PPR_2"/>
    <property type="match status" value="1"/>
</dbReference>
<dbReference type="eggNOG" id="KOG4197">
    <property type="taxonomic scope" value="Eukaryota"/>
</dbReference>
<dbReference type="SUPFAM" id="SSF48452">
    <property type="entry name" value="TPR-like"/>
    <property type="match status" value="1"/>
</dbReference>
<dbReference type="HOGENOM" id="CLU_019802_3_1_1"/>
<evidence type="ECO:0000256" key="6">
    <source>
        <dbReference type="PROSITE-ProRule" id="PRU00708"/>
    </source>
</evidence>
<dbReference type="Proteomes" id="UP000017836">
    <property type="component" value="Unassembled WGS sequence"/>
</dbReference>
<evidence type="ECO:0000256" key="4">
    <source>
        <dbReference type="ARBA" id="ARBA00022946"/>
    </source>
</evidence>
<dbReference type="Gramene" id="ERN02654">
    <property type="protein sequence ID" value="ERN02654"/>
    <property type="gene ID" value="AMTR_s00085p00059480"/>
</dbReference>
<comment type="subcellular location">
    <subcellularLocation>
        <location evidence="1">Mitochondrion</location>
    </subcellularLocation>
</comment>
<keyword evidence="8" id="KW-1185">Reference proteome</keyword>
<keyword evidence="4" id="KW-0809">Transit peptide</keyword>